<dbReference type="AlphaFoldDB" id="A0A3N4HYB6"/>
<organism evidence="2 3">
    <name type="scientific">Ascobolus immersus RN42</name>
    <dbReference type="NCBI Taxonomy" id="1160509"/>
    <lineage>
        <taxon>Eukaryota</taxon>
        <taxon>Fungi</taxon>
        <taxon>Dikarya</taxon>
        <taxon>Ascomycota</taxon>
        <taxon>Pezizomycotina</taxon>
        <taxon>Pezizomycetes</taxon>
        <taxon>Pezizales</taxon>
        <taxon>Ascobolaceae</taxon>
        <taxon>Ascobolus</taxon>
    </lineage>
</organism>
<keyword evidence="3" id="KW-1185">Reference proteome</keyword>
<gene>
    <name evidence="2" type="ORF">BJ508DRAFT_328978</name>
</gene>
<protein>
    <recommendedName>
        <fullName evidence="4">WD40 repeat-like protein</fullName>
    </recommendedName>
</protein>
<sequence length="525" mass="58556">MRWSPRATNKEVTGLNGLSAKRRSGIDKTEEEGGATARILIATSDAAWIYDVEDEKWHATISQGIKGIKNVEFGRNADEVLIFSEFQLKMTVWSLRTAKQIDIPHPKFSSKGFGYRPCTSHFALLTRPATHDVVSVHCHTTYRTVAKFTLPTMDAQGLKWSPCGRWIAVWDSAASGYKVLIYTADGHLFRTREKACEGLGIKTVEWSPASEFLVVGSYDGRISFLSTYTFSPVIEMNHTMTVNIQAIPVWSETVLANKERHYSPLPQPVVLPTVSSTPADAYARLGVSVVAFNVDSTLVATRSDNMPTAVWIWSLKLLRPFAILVHLAPVRSVEWHPTIPDLLMLTCAPDPSSKDQKPAVYIWCASWKQPRAVLLPMERAGQNNFCKWINNPHVSATHSNNGSISGELVRGTSPDKHTEAHQPALIFGSKDGFVVGFLEEEEFDPEDMKKETAEDDSFLYSADKHNWSPRDWAYYSPSRASVQANSANHASSPSPTRRNVVAQKTKEGDEATVDYRANRRITMKS</sequence>
<dbReference type="InterPro" id="IPR052778">
    <property type="entry name" value="Centrosome-WD_assoc"/>
</dbReference>
<proteinExistence type="predicted"/>
<dbReference type="GO" id="GO:1990810">
    <property type="term" value="P:microtubule anchoring at mitotic spindle pole body"/>
    <property type="evidence" value="ECO:0007669"/>
    <property type="project" value="TreeGrafter"/>
</dbReference>
<dbReference type="SUPFAM" id="SSF69322">
    <property type="entry name" value="Tricorn protease domain 2"/>
    <property type="match status" value="1"/>
</dbReference>
<feature type="compositionally biased region" description="Low complexity" evidence="1">
    <location>
        <begin position="484"/>
        <end position="495"/>
    </location>
</feature>
<dbReference type="Proteomes" id="UP000275078">
    <property type="component" value="Unassembled WGS sequence"/>
</dbReference>
<accession>A0A3N4HYB6</accession>
<dbReference type="Pfam" id="PF00400">
    <property type="entry name" value="WD40"/>
    <property type="match status" value="1"/>
</dbReference>
<dbReference type="Gene3D" id="2.130.10.10">
    <property type="entry name" value="YVTN repeat-like/Quinoprotein amine dehydrogenase"/>
    <property type="match status" value="1"/>
</dbReference>
<evidence type="ECO:0000313" key="2">
    <source>
        <dbReference type="EMBL" id="RPA78659.1"/>
    </source>
</evidence>
<evidence type="ECO:0008006" key="4">
    <source>
        <dbReference type="Google" id="ProtNLM"/>
    </source>
</evidence>
<evidence type="ECO:0000313" key="3">
    <source>
        <dbReference type="Proteomes" id="UP000275078"/>
    </source>
</evidence>
<evidence type="ECO:0000256" key="1">
    <source>
        <dbReference type="SAM" id="MobiDB-lite"/>
    </source>
</evidence>
<dbReference type="EMBL" id="ML119708">
    <property type="protein sequence ID" value="RPA78659.1"/>
    <property type="molecule type" value="Genomic_DNA"/>
</dbReference>
<dbReference type="PANTHER" id="PTHR16220:SF0">
    <property type="entry name" value="WD REPEAT-CONTAINING PROTEIN WRAP73"/>
    <property type="match status" value="1"/>
</dbReference>
<feature type="region of interest" description="Disordered" evidence="1">
    <location>
        <begin position="480"/>
        <end position="525"/>
    </location>
</feature>
<dbReference type="OrthoDB" id="10257284at2759"/>
<dbReference type="GO" id="GO:0005815">
    <property type="term" value="C:microtubule organizing center"/>
    <property type="evidence" value="ECO:0007669"/>
    <property type="project" value="TreeGrafter"/>
</dbReference>
<dbReference type="GO" id="GO:1990811">
    <property type="term" value="C:MWP complex"/>
    <property type="evidence" value="ECO:0007669"/>
    <property type="project" value="TreeGrafter"/>
</dbReference>
<dbReference type="InterPro" id="IPR015943">
    <property type="entry name" value="WD40/YVTN_repeat-like_dom_sf"/>
</dbReference>
<dbReference type="PANTHER" id="PTHR16220">
    <property type="entry name" value="WD REPEAT PROTEIN 8-RELATED"/>
    <property type="match status" value="1"/>
</dbReference>
<dbReference type="STRING" id="1160509.A0A3N4HYB6"/>
<name>A0A3N4HYB6_ASCIM</name>
<reference evidence="2 3" key="1">
    <citation type="journal article" date="2018" name="Nat. Ecol. Evol.">
        <title>Pezizomycetes genomes reveal the molecular basis of ectomycorrhizal truffle lifestyle.</title>
        <authorList>
            <person name="Murat C."/>
            <person name="Payen T."/>
            <person name="Noel B."/>
            <person name="Kuo A."/>
            <person name="Morin E."/>
            <person name="Chen J."/>
            <person name="Kohler A."/>
            <person name="Krizsan K."/>
            <person name="Balestrini R."/>
            <person name="Da Silva C."/>
            <person name="Montanini B."/>
            <person name="Hainaut M."/>
            <person name="Levati E."/>
            <person name="Barry K.W."/>
            <person name="Belfiori B."/>
            <person name="Cichocki N."/>
            <person name="Clum A."/>
            <person name="Dockter R.B."/>
            <person name="Fauchery L."/>
            <person name="Guy J."/>
            <person name="Iotti M."/>
            <person name="Le Tacon F."/>
            <person name="Lindquist E.A."/>
            <person name="Lipzen A."/>
            <person name="Malagnac F."/>
            <person name="Mello A."/>
            <person name="Molinier V."/>
            <person name="Miyauchi S."/>
            <person name="Poulain J."/>
            <person name="Riccioni C."/>
            <person name="Rubini A."/>
            <person name="Sitrit Y."/>
            <person name="Splivallo R."/>
            <person name="Traeger S."/>
            <person name="Wang M."/>
            <person name="Zifcakova L."/>
            <person name="Wipf D."/>
            <person name="Zambonelli A."/>
            <person name="Paolocci F."/>
            <person name="Nowrousian M."/>
            <person name="Ottonello S."/>
            <person name="Baldrian P."/>
            <person name="Spatafora J.W."/>
            <person name="Henrissat B."/>
            <person name="Nagy L.G."/>
            <person name="Aury J.M."/>
            <person name="Wincker P."/>
            <person name="Grigoriev I.V."/>
            <person name="Bonfante P."/>
            <person name="Martin F.M."/>
        </authorList>
    </citation>
    <scope>NUCLEOTIDE SEQUENCE [LARGE SCALE GENOMIC DNA]</scope>
    <source>
        <strain evidence="2 3">RN42</strain>
    </source>
</reference>
<dbReference type="InterPro" id="IPR001680">
    <property type="entry name" value="WD40_rpt"/>
</dbReference>